<feature type="domain" description="PAS" evidence="1">
    <location>
        <begin position="206"/>
        <end position="279"/>
    </location>
</feature>
<feature type="domain" description="GGDEF" evidence="2">
    <location>
        <begin position="57"/>
        <end position="189"/>
    </location>
</feature>
<reference evidence="3" key="2">
    <citation type="journal article" date="2021" name="PeerJ">
        <title>Extensive microbial diversity within the chicken gut microbiome revealed by metagenomics and culture.</title>
        <authorList>
            <person name="Gilroy R."/>
            <person name="Ravi A."/>
            <person name="Getino M."/>
            <person name="Pursley I."/>
            <person name="Horton D.L."/>
            <person name="Alikhan N.F."/>
            <person name="Baker D."/>
            <person name="Gharbi K."/>
            <person name="Hall N."/>
            <person name="Watson M."/>
            <person name="Adriaenssens E.M."/>
            <person name="Foster-Nyarko E."/>
            <person name="Jarju S."/>
            <person name="Secka A."/>
            <person name="Antonio M."/>
            <person name="Oren A."/>
            <person name="Chaudhuri R.R."/>
            <person name="La Ragione R."/>
            <person name="Hildebrand F."/>
            <person name="Pallen M.J."/>
        </authorList>
    </citation>
    <scope>NUCLEOTIDE SEQUENCE</scope>
    <source>
        <strain evidence="3">ChiSxjej1B13-7041</strain>
    </source>
</reference>
<dbReference type="NCBIfam" id="TIGR00229">
    <property type="entry name" value="sensory_box"/>
    <property type="match status" value="1"/>
</dbReference>
<dbReference type="Pfam" id="PF00990">
    <property type="entry name" value="GGDEF"/>
    <property type="match status" value="1"/>
</dbReference>
<dbReference type="CDD" id="cd01949">
    <property type="entry name" value="GGDEF"/>
    <property type="match status" value="1"/>
</dbReference>
<evidence type="ECO:0000259" key="2">
    <source>
        <dbReference type="PROSITE" id="PS50887"/>
    </source>
</evidence>
<reference evidence="3" key="1">
    <citation type="submission" date="2020-10" db="EMBL/GenBank/DDBJ databases">
        <authorList>
            <person name="Gilroy R."/>
        </authorList>
    </citation>
    <scope>NUCLEOTIDE SEQUENCE</scope>
    <source>
        <strain evidence="3">ChiSxjej1B13-7041</strain>
    </source>
</reference>
<dbReference type="InterPro" id="IPR029016">
    <property type="entry name" value="GAF-like_dom_sf"/>
</dbReference>
<evidence type="ECO:0000313" key="4">
    <source>
        <dbReference type="Proteomes" id="UP000886841"/>
    </source>
</evidence>
<dbReference type="SUPFAM" id="SSF55073">
    <property type="entry name" value="Nucleotide cyclase"/>
    <property type="match status" value="1"/>
</dbReference>
<evidence type="ECO:0000313" key="3">
    <source>
        <dbReference type="EMBL" id="HIR92817.1"/>
    </source>
</evidence>
<feature type="non-terminal residue" evidence="3">
    <location>
        <position position="1011"/>
    </location>
</feature>
<name>A0A9D1JG27_9FIRM</name>
<dbReference type="SUPFAM" id="SSF55785">
    <property type="entry name" value="PYP-like sensor domain (PAS domain)"/>
    <property type="match status" value="1"/>
</dbReference>
<dbReference type="SMART" id="SM00267">
    <property type="entry name" value="GGDEF"/>
    <property type="match status" value="1"/>
</dbReference>
<dbReference type="InterPro" id="IPR029787">
    <property type="entry name" value="Nucleotide_cyclase"/>
</dbReference>
<dbReference type="NCBIfam" id="TIGR00254">
    <property type="entry name" value="GGDEF"/>
    <property type="match status" value="1"/>
</dbReference>
<protein>
    <submittedName>
        <fullName evidence="3">Diguanylate cyclase</fullName>
    </submittedName>
</protein>
<dbReference type="EMBL" id="DVHU01000047">
    <property type="protein sequence ID" value="HIR92817.1"/>
    <property type="molecule type" value="Genomic_DNA"/>
</dbReference>
<organism evidence="3 4">
    <name type="scientific">Candidatus Egerieimonas intestinavium</name>
    <dbReference type="NCBI Taxonomy" id="2840777"/>
    <lineage>
        <taxon>Bacteria</taxon>
        <taxon>Bacillati</taxon>
        <taxon>Bacillota</taxon>
        <taxon>Clostridia</taxon>
        <taxon>Lachnospirales</taxon>
        <taxon>Lachnospiraceae</taxon>
        <taxon>Lachnospiraceae incertae sedis</taxon>
        <taxon>Candidatus Egerieimonas</taxon>
    </lineage>
</organism>
<dbReference type="CDD" id="cd00130">
    <property type="entry name" value="PAS"/>
    <property type="match status" value="1"/>
</dbReference>
<dbReference type="Gene3D" id="3.30.450.20">
    <property type="entry name" value="PAS domain"/>
    <property type="match status" value="2"/>
</dbReference>
<dbReference type="InterPro" id="IPR000014">
    <property type="entry name" value="PAS"/>
</dbReference>
<proteinExistence type="predicted"/>
<dbReference type="PROSITE" id="PS50112">
    <property type="entry name" value="PAS"/>
    <property type="match status" value="1"/>
</dbReference>
<dbReference type="InterPro" id="IPR035965">
    <property type="entry name" value="PAS-like_dom_sf"/>
</dbReference>
<dbReference type="PROSITE" id="PS50887">
    <property type="entry name" value="GGDEF"/>
    <property type="match status" value="1"/>
</dbReference>
<dbReference type="InterPro" id="IPR000160">
    <property type="entry name" value="GGDEF_dom"/>
</dbReference>
<dbReference type="PANTHER" id="PTHR44757:SF2">
    <property type="entry name" value="BIOFILM ARCHITECTURE MAINTENANCE PROTEIN MBAA"/>
    <property type="match status" value="1"/>
</dbReference>
<dbReference type="SUPFAM" id="SSF55781">
    <property type="entry name" value="GAF domain-like"/>
    <property type="match status" value="1"/>
</dbReference>
<sequence>MYGVNDEKDFGAIPPDLRSQLDQLEEKIRKDSLSGLLNRATVESYVEQRLADMAPDELCALFIVDLDNFKQVNDILGHPAGDQAIRQSAQILSSLFRASDIVGRLGGDEFAVFLSGRLTEQLIRQKAQAICQRLQLVLGDNRGIVVTASVGVHISRGGSQRFAGLYQSADLALYKAKKNGKHGFCINHSENSLEGSAADNSFTPVSTIPLNRLLESMESGVALLEMGESPRVIYLSPSFYRILGADAHSFTLPRPISDFVHPDDRAELESELRSALQENRAAEYIHRGLSQNGGWFWWRIRAVQIDYSSPYPVMLVTTTDVSRFKEKENKLRTANQRYQAALKQTTQKLWEVDIQSQVFTLFSYGEDSSRHPKASGISFPEELIRDGWIHPSSASHFREFASGLLEGRSCGHGNFIIRHQETGCYGWAALSYQVVFDQSGLPFRAMGTAENLPQSYTEQETRSVLNRPLPEAQIPNLIIGMQANLSLNTVKGYWVEGREPQLWPQEGSCSQALAREAENIFSANDRQTLAPYFDRQSLLNFFAQNKLWLSQKYRRVDGDGNICWVRYTANLAQDFFTGEIYLFLYISLWDQHYRWEQALPHTVVRDSVTGLYDSATTQQLITSLLHRQGRKRCSLALIQIGGLDQLYASGSSPGDHERRYMAEAFAVALGAECVIGQHTPAQLLAFFPDIQSKTELRRRLEEAFIFVRLVLTDSLPMDTLRLVAGAVCLPANQADCETMLRQASRLCQLLRSASTDQVAFPQEEDDWSWDELQFNSDTDHITVHQAEMARSLSDSEKDVALQVISSMLTADSLDDSMYNTLSQIGGYYHADRVYLLRLTENQLTITMPYEWVGRKKHSIQQAVSGMPLSSFPFLNRCIQERSPVFLSRTQPAFQQGPEAEEPWYFTAFPLIDGADIWGVLCIENARKHPADAALFSAIIPHLLREPQRFRNGHSPNREGTIELSEELPNLRSYLQVIYRFSSDHYSSLGVVCLDIPGLSAINGSQGFAYGS</sequence>
<gene>
    <name evidence="3" type="ORF">IAB98_05310</name>
</gene>
<dbReference type="Gene3D" id="3.30.70.270">
    <property type="match status" value="2"/>
</dbReference>
<evidence type="ECO:0000259" key="1">
    <source>
        <dbReference type="PROSITE" id="PS50112"/>
    </source>
</evidence>
<dbReference type="Pfam" id="PF08447">
    <property type="entry name" value="PAS_3"/>
    <property type="match status" value="1"/>
</dbReference>
<dbReference type="InterPro" id="IPR003018">
    <property type="entry name" value="GAF"/>
</dbReference>
<dbReference type="InterPro" id="IPR052155">
    <property type="entry name" value="Biofilm_reg_signaling"/>
</dbReference>
<dbReference type="Gene3D" id="3.30.450.40">
    <property type="match status" value="1"/>
</dbReference>
<dbReference type="InterPro" id="IPR043128">
    <property type="entry name" value="Rev_trsase/Diguanyl_cyclase"/>
</dbReference>
<dbReference type="AlphaFoldDB" id="A0A9D1JG27"/>
<accession>A0A9D1JG27</accession>
<comment type="caution">
    <text evidence="3">The sequence shown here is derived from an EMBL/GenBank/DDBJ whole genome shotgun (WGS) entry which is preliminary data.</text>
</comment>
<dbReference type="Pfam" id="PF01590">
    <property type="entry name" value="GAF"/>
    <property type="match status" value="1"/>
</dbReference>
<dbReference type="InterPro" id="IPR013655">
    <property type="entry name" value="PAS_fold_3"/>
</dbReference>
<dbReference type="PANTHER" id="PTHR44757">
    <property type="entry name" value="DIGUANYLATE CYCLASE DGCP"/>
    <property type="match status" value="1"/>
</dbReference>
<dbReference type="Proteomes" id="UP000886841">
    <property type="component" value="Unassembled WGS sequence"/>
</dbReference>